<keyword evidence="3 5" id="KW-0067">ATP-binding</keyword>
<evidence type="ECO:0000256" key="3">
    <source>
        <dbReference type="ARBA" id="ARBA00022840"/>
    </source>
</evidence>
<accession>A0A5S9QFY5</accession>
<dbReference type="PANTHER" id="PTHR43023:SF3">
    <property type="entry name" value="PROTEIN TRIGALACTOSYLDIACYLGLYCEROL 3, CHLOROPLASTIC"/>
    <property type="match status" value="1"/>
</dbReference>
<keyword evidence="2" id="KW-0547">Nucleotide-binding</keyword>
<dbReference type="AlphaFoldDB" id="A0A5S9QFY5"/>
<dbReference type="PANTHER" id="PTHR43023">
    <property type="entry name" value="PROTEIN TRIGALACTOSYLDIACYLGLYCEROL 3, CHLOROPLASTIC"/>
    <property type="match status" value="1"/>
</dbReference>
<evidence type="ECO:0000313" key="5">
    <source>
        <dbReference type="EMBL" id="CAA0116880.1"/>
    </source>
</evidence>
<dbReference type="EMBL" id="CACSII010000019">
    <property type="protein sequence ID" value="CAA0116880.1"/>
    <property type="molecule type" value="Genomic_DNA"/>
</dbReference>
<dbReference type="Proteomes" id="UP000434580">
    <property type="component" value="Unassembled WGS sequence"/>
</dbReference>
<dbReference type="OrthoDB" id="9802264at2"/>
<proteinExistence type="predicted"/>
<sequence>MMTTEHPPICVRDMTMAYGSRVIQSDVSFDVNREEIFAIMGPSGCGKSTLLKHLIGLLKPHRGSLAYSGTNFWNVEPNKQQKLRQNWGITYQGNGLFSSMTLEENAAVPLQLYTDYSDAEIKEIIAFKMALVGLAGFQDYYPHEISGGMQKRAALVRALALDPQILFFDEPSSGLDPLSSARLDELILLARDQLGASVVIVTHELASIFAIADRCIFLDSQERRPLAIGPPAELRDNCEHEIVRDFLARKLNKQD</sequence>
<dbReference type="PROSITE" id="PS00211">
    <property type="entry name" value="ABC_TRANSPORTER_1"/>
    <property type="match status" value="1"/>
</dbReference>
<protein>
    <submittedName>
        <fullName evidence="5">Putative ribonucleotide transport ATP-binding protein mkl</fullName>
    </submittedName>
</protein>
<name>A0A5S9QFY5_9GAMM</name>
<dbReference type="InterPro" id="IPR027417">
    <property type="entry name" value="P-loop_NTPase"/>
</dbReference>
<reference evidence="5 6" key="1">
    <citation type="submission" date="2019-11" db="EMBL/GenBank/DDBJ databases">
        <authorList>
            <person name="Holert J."/>
        </authorList>
    </citation>
    <scope>NUCLEOTIDE SEQUENCE [LARGE SCALE GENOMIC DNA]</scope>
    <source>
        <strain evidence="5">BC5_2</strain>
    </source>
</reference>
<evidence type="ECO:0000256" key="2">
    <source>
        <dbReference type="ARBA" id="ARBA00022741"/>
    </source>
</evidence>
<keyword evidence="1" id="KW-0813">Transport</keyword>
<evidence type="ECO:0000313" key="6">
    <source>
        <dbReference type="Proteomes" id="UP000434580"/>
    </source>
</evidence>
<organism evidence="5 6">
    <name type="scientific">BD1-7 clade bacterium</name>
    <dbReference type="NCBI Taxonomy" id="2029982"/>
    <lineage>
        <taxon>Bacteria</taxon>
        <taxon>Pseudomonadati</taxon>
        <taxon>Pseudomonadota</taxon>
        <taxon>Gammaproteobacteria</taxon>
        <taxon>Cellvibrionales</taxon>
        <taxon>Spongiibacteraceae</taxon>
        <taxon>BD1-7 clade</taxon>
    </lineage>
</organism>
<dbReference type="Pfam" id="PF00005">
    <property type="entry name" value="ABC_tran"/>
    <property type="match status" value="1"/>
</dbReference>
<dbReference type="InterPro" id="IPR003593">
    <property type="entry name" value="AAA+_ATPase"/>
</dbReference>
<feature type="domain" description="ABC transporter" evidence="4">
    <location>
        <begin position="9"/>
        <end position="245"/>
    </location>
</feature>
<evidence type="ECO:0000256" key="1">
    <source>
        <dbReference type="ARBA" id="ARBA00022448"/>
    </source>
</evidence>
<dbReference type="GO" id="GO:0005524">
    <property type="term" value="F:ATP binding"/>
    <property type="evidence" value="ECO:0007669"/>
    <property type="project" value="UniProtKB-KW"/>
</dbReference>
<dbReference type="PROSITE" id="PS50893">
    <property type="entry name" value="ABC_TRANSPORTER_2"/>
    <property type="match status" value="1"/>
</dbReference>
<dbReference type="SUPFAM" id="SSF52540">
    <property type="entry name" value="P-loop containing nucleoside triphosphate hydrolases"/>
    <property type="match status" value="1"/>
</dbReference>
<dbReference type="GO" id="GO:0016887">
    <property type="term" value="F:ATP hydrolysis activity"/>
    <property type="evidence" value="ECO:0007669"/>
    <property type="project" value="InterPro"/>
</dbReference>
<evidence type="ECO:0000259" key="4">
    <source>
        <dbReference type="PROSITE" id="PS50893"/>
    </source>
</evidence>
<gene>
    <name evidence="5" type="primary">mkl</name>
    <name evidence="5" type="ORF">DPBNPPHM_02130</name>
</gene>
<dbReference type="InterPro" id="IPR003439">
    <property type="entry name" value="ABC_transporter-like_ATP-bd"/>
</dbReference>
<dbReference type="Gene3D" id="3.40.50.300">
    <property type="entry name" value="P-loop containing nucleotide triphosphate hydrolases"/>
    <property type="match status" value="1"/>
</dbReference>
<dbReference type="SMART" id="SM00382">
    <property type="entry name" value="AAA"/>
    <property type="match status" value="1"/>
</dbReference>
<dbReference type="InterPro" id="IPR017871">
    <property type="entry name" value="ABC_transporter-like_CS"/>
</dbReference>